<protein>
    <submittedName>
        <fullName evidence="1">Uncharacterized protein</fullName>
    </submittedName>
</protein>
<keyword evidence="3" id="KW-1185">Reference proteome</keyword>
<sequence>MNHISLEQELKLLLKLIYSNKNQHHASIWFRKSVEIKRWSNKLLLKLKQSSIPTNLFLEQFETRLLKAYNSILQNLARTAFMAIGMTFITSFSRIHSIVKHLQSHQPS</sequence>
<evidence type="ECO:0000313" key="1">
    <source>
        <dbReference type="EMBL" id="PLW09228.1"/>
    </source>
</evidence>
<dbReference type="EMBL" id="PGCJ01001116">
    <property type="protein sequence ID" value="PLW09228.1"/>
    <property type="molecule type" value="Genomic_DNA"/>
</dbReference>
<dbReference type="Proteomes" id="UP000235388">
    <property type="component" value="Unassembled WGS sequence"/>
</dbReference>
<evidence type="ECO:0000313" key="2">
    <source>
        <dbReference type="EMBL" id="PLW09363.1"/>
    </source>
</evidence>
<reference evidence="3 4" key="1">
    <citation type="submission" date="2017-11" db="EMBL/GenBank/DDBJ databases">
        <title>De novo assembly and phasing of dikaryotic genomes from two isolates of Puccinia coronata f. sp. avenae, the causal agent of oat crown rust.</title>
        <authorList>
            <person name="Miller M.E."/>
            <person name="Zhang Y."/>
            <person name="Omidvar V."/>
            <person name="Sperschneider J."/>
            <person name="Schwessinger B."/>
            <person name="Raley C."/>
            <person name="Palmer J.M."/>
            <person name="Garnica D."/>
            <person name="Upadhyaya N."/>
            <person name="Rathjen J."/>
            <person name="Taylor J.M."/>
            <person name="Park R.F."/>
            <person name="Dodds P.N."/>
            <person name="Hirsch C.D."/>
            <person name="Kianian S.F."/>
            <person name="Figueroa M."/>
        </authorList>
    </citation>
    <scope>NUCLEOTIDE SEQUENCE [LARGE SCALE GENOMIC DNA]</scope>
    <source>
        <strain evidence="1">12NC29</strain>
        <strain evidence="2">12SD80</strain>
    </source>
</reference>
<evidence type="ECO:0000313" key="4">
    <source>
        <dbReference type="Proteomes" id="UP000235392"/>
    </source>
</evidence>
<evidence type="ECO:0000313" key="3">
    <source>
        <dbReference type="Proteomes" id="UP000235388"/>
    </source>
</evidence>
<dbReference type="AlphaFoldDB" id="A0A2N5S7M5"/>
<dbReference type="OrthoDB" id="114080at2759"/>
<accession>A0A2N5S7M5</accession>
<proteinExistence type="predicted"/>
<organism evidence="1 3">
    <name type="scientific">Puccinia coronata f. sp. avenae</name>
    <dbReference type="NCBI Taxonomy" id="200324"/>
    <lineage>
        <taxon>Eukaryota</taxon>
        <taxon>Fungi</taxon>
        <taxon>Dikarya</taxon>
        <taxon>Basidiomycota</taxon>
        <taxon>Pucciniomycotina</taxon>
        <taxon>Pucciniomycetes</taxon>
        <taxon>Pucciniales</taxon>
        <taxon>Pucciniaceae</taxon>
        <taxon>Puccinia</taxon>
    </lineage>
</organism>
<name>A0A2N5S7M5_9BASI</name>
<gene>
    <name evidence="1" type="ORF">PCANC_22690</name>
    <name evidence="2" type="ORF">PCASD_18960</name>
</gene>
<dbReference type="Proteomes" id="UP000235392">
    <property type="component" value="Unassembled WGS sequence"/>
</dbReference>
<dbReference type="EMBL" id="PGCI01001012">
    <property type="protein sequence ID" value="PLW09363.1"/>
    <property type="molecule type" value="Genomic_DNA"/>
</dbReference>
<comment type="caution">
    <text evidence="1">The sequence shown here is derived from an EMBL/GenBank/DDBJ whole genome shotgun (WGS) entry which is preliminary data.</text>
</comment>